<sequence>MLPCMSFGSVCRCNSINDYVLKAPMTRTDDVLSIAESVLLAPANLNTQHLASLLNNKLTGQADYADIYFQHSRHEAWVLEDGIVRDASFNTERGAGVRIVQGEKTGFAYSDDITLAALQQASGAARAITQQGQDRQIQLASRAAPPARYGAMDPLLDWPATEKVALLQRIDAMARSLDPAIVEVTASLSAEQDVVMVVASDGTLAADVRPLIRCNVSVIAERAGRRERGSAGGGGRVAYDWLLQEERIETWTREAVRGALLNLEAEAAPAGTMPVVLGPGWPGVLLHEAVGHGLEGDFNRKGTSMFAKKMGEQVASPLCSVVDDGTLMDRRGSLNVDDEGTPSACNTLIENGKLVGYMQDKTNARLMGVAPTGNGRRESYAHLPMPRMTNTYMLPGESDPQDIIASLDRGIYAVNFAGGQVDITSGRFVFSTSEAYLVEKGKIVCPVKGATLIGSGAEVMRGISMVGNDLALDSGIGVCGKDGQSVPVGVGQPTLRVDALTVGGTA</sequence>
<dbReference type="GO" id="GO:0006508">
    <property type="term" value="P:proteolysis"/>
    <property type="evidence" value="ECO:0007669"/>
    <property type="project" value="UniProtKB-KW"/>
</dbReference>
<evidence type="ECO:0000256" key="4">
    <source>
        <dbReference type="ARBA" id="ARBA00023049"/>
    </source>
</evidence>
<feature type="domain" description="Metalloprotease TldD/E N-terminal" evidence="5">
    <location>
        <begin position="65"/>
        <end position="128"/>
    </location>
</feature>
<dbReference type="Pfam" id="PF19290">
    <property type="entry name" value="PmbA_TldD_2nd"/>
    <property type="match status" value="1"/>
</dbReference>
<dbReference type="InterPro" id="IPR025502">
    <property type="entry name" value="TldD"/>
</dbReference>
<dbReference type="Gene3D" id="3.30.2290.10">
    <property type="entry name" value="PmbA/TldD superfamily"/>
    <property type="match status" value="1"/>
</dbReference>
<dbReference type="AlphaFoldDB" id="Q0VS64"/>
<dbReference type="InterPro" id="IPR036059">
    <property type="entry name" value="TldD/PmbA_sf"/>
</dbReference>
<dbReference type="eggNOG" id="COG0312">
    <property type="taxonomic scope" value="Bacteria"/>
</dbReference>
<protein>
    <submittedName>
        <fullName evidence="8">TldD protein</fullName>
    </submittedName>
</protein>
<keyword evidence="4" id="KW-0482">Metalloprotease</keyword>
<dbReference type="InterPro" id="IPR035068">
    <property type="entry name" value="TldD/PmbA_N"/>
</dbReference>
<dbReference type="Pfam" id="PF19289">
    <property type="entry name" value="PmbA_TldD_3rd"/>
    <property type="match status" value="1"/>
</dbReference>
<name>Q0VS64_ALCBS</name>
<dbReference type="InterPro" id="IPR045569">
    <property type="entry name" value="Metalloprtase-TldD/E_C"/>
</dbReference>
<evidence type="ECO:0000259" key="5">
    <source>
        <dbReference type="Pfam" id="PF01523"/>
    </source>
</evidence>
<evidence type="ECO:0000313" key="9">
    <source>
        <dbReference type="Proteomes" id="UP000008871"/>
    </source>
</evidence>
<feature type="domain" description="Metalloprotease TldD/E C-terminal" evidence="6">
    <location>
        <begin position="271"/>
        <end position="504"/>
    </location>
</feature>
<dbReference type="InterPro" id="IPR051463">
    <property type="entry name" value="Peptidase_U62_metallo"/>
</dbReference>
<dbReference type="PANTHER" id="PTHR30624:SF4">
    <property type="entry name" value="METALLOPROTEASE TLDD"/>
    <property type="match status" value="1"/>
</dbReference>
<proteinExistence type="inferred from homology"/>
<organism evidence="8 9">
    <name type="scientific">Alcanivorax borkumensis (strain ATCC 700651 / DSM 11573 / NCIMB 13689 / SK2)</name>
    <dbReference type="NCBI Taxonomy" id="393595"/>
    <lineage>
        <taxon>Bacteria</taxon>
        <taxon>Pseudomonadati</taxon>
        <taxon>Pseudomonadota</taxon>
        <taxon>Gammaproteobacteria</taxon>
        <taxon>Oceanospirillales</taxon>
        <taxon>Alcanivoracaceae</taxon>
        <taxon>Alcanivorax</taxon>
    </lineage>
</organism>
<dbReference type="STRING" id="393595.ABO_0536"/>
<dbReference type="PIRSF" id="PIRSF004919">
    <property type="entry name" value="TldD"/>
    <property type="match status" value="1"/>
</dbReference>
<keyword evidence="3" id="KW-0378">Hydrolase</keyword>
<evidence type="ECO:0000259" key="7">
    <source>
        <dbReference type="Pfam" id="PF19290"/>
    </source>
</evidence>
<evidence type="ECO:0000259" key="6">
    <source>
        <dbReference type="Pfam" id="PF19289"/>
    </source>
</evidence>
<dbReference type="SUPFAM" id="SSF111283">
    <property type="entry name" value="Putative modulator of DNA gyrase, PmbA/TldD"/>
    <property type="match status" value="1"/>
</dbReference>
<accession>Q0VS64</accession>
<dbReference type="GO" id="GO:0008237">
    <property type="term" value="F:metallopeptidase activity"/>
    <property type="evidence" value="ECO:0007669"/>
    <property type="project" value="UniProtKB-KW"/>
</dbReference>
<feature type="domain" description="Metalloprotease TldD/E central" evidence="7">
    <location>
        <begin position="154"/>
        <end position="263"/>
    </location>
</feature>
<evidence type="ECO:0000256" key="1">
    <source>
        <dbReference type="ARBA" id="ARBA00005836"/>
    </source>
</evidence>
<keyword evidence="2" id="KW-0645">Protease</keyword>
<dbReference type="NCBIfam" id="NF008006">
    <property type="entry name" value="PRK10735.1"/>
    <property type="match status" value="1"/>
</dbReference>
<dbReference type="KEGG" id="abo:ABO_0536"/>
<dbReference type="GO" id="GO:0005829">
    <property type="term" value="C:cytosol"/>
    <property type="evidence" value="ECO:0007669"/>
    <property type="project" value="TreeGrafter"/>
</dbReference>
<keyword evidence="9" id="KW-1185">Reference proteome</keyword>
<dbReference type="HOGENOM" id="CLU_026425_1_0_6"/>
<comment type="similarity">
    <text evidence="1">Belongs to the peptidase U62 family.</text>
</comment>
<dbReference type="EMBL" id="AM286690">
    <property type="protein sequence ID" value="CAL15984.1"/>
    <property type="molecule type" value="Genomic_DNA"/>
</dbReference>
<evidence type="ECO:0000256" key="3">
    <source>
        <dbReference type="ARBA" id="ARBA00022801"/>
    </source>
</evidence>
<dbReference type="InterPro" id="IPR002510">
    <property type="entry name" value="Metalloprtase-TldD/E_N"/>
</dbReference>
<evidence type="ECO:0000256" key="2">
    <source>
        <dbReference type="ARBA" id="ARBA00022670"/>
    </source>
</evidence>
<dbReference type="Pfam" id="PF01523">
    <property type="entry name" value="PmbA_TldD_1st"/>
    <property type="match status" value="1"/>
</dbReference>
<gene>
    <name evidence="8" type="primary">tldD</name>
    <name evidence="8" type="ordered locus">ABO_0536</name>
</gene>
<dbReference type="Proteomes" id="UP000008871">
    <property type="component" value="Chromosome"/>
</dbReference>
<evidence type="ECO:0000313" key="8">
    <source>
        <dbReference type="EMBL" id="CAL15984.1"/>
    </source>
</evidence>
<dbReference type="PANTHER" id="PTHR30624">
    <property type="entry name" value="UNCHARACTERIZED PROTEIN TLDD AND PMBA"/>
    <property type="match status" value="1"/>
</dbReference>
<reference evidence="8 9" key="1">
    <citation type="journal article" date="2006" name="Nat. Biotechnol.">
        <title>Genome sequence of the ubiquitous hydrocarbon-degrading marine bacterium Alcanivorax borkumensis.</title>
        <authorList>
            <person name="Schneiker S."/>
            <person name="Martins dos Santos V.A.P."/>
            <person name="Bartels D."/>
            <person name="Bekel T."/>
            <person name="Brecht M."/>
            <person name="Buhrmester J."/>
            <person name="Chernikova T.N."/>
            <person name="Denaro R."/>
            <person name="Ferrer M."/>
            <person name="Gertler C."/>
            <person name="Goesmann A."/>
            <person name="Golyshina O.V."/>
            <person name="Kaminski F."/>
            <person name="Khachane A.N."/>
            <person name="Lang S."/>
            <person name="Linke B."/>
            <person name="McHardy A.C."/>
            <person name="Meyer F."/>
            <person name="Nechitaylo T."/>
            <person name="Puehler A."/>
            <person name="Regenhardt D."/>
            <person name="Rupp O."/>
            <person name="Sabirova J.S."/>
            <person name="Selbitschka W."/>
            <person name="Yakimov M.M."/>
            <person name="Timmis K.N."/>
            <person name="Vorhoelter F.-J."/>
            <person name="Weidner S."/>
            <person name="Kaiser O."/>
            <person name="Golyshin P.N."/>
        </authorList>
    </citation>
    <scope>NUCLEOTIDE SEQUENCE [LARGE SCALE GENOMIC DNA]</scope>
    <source>
        <strain evidence="9">ATCC 700651 / DSM 11573 / NCIMB 13689 / SK2</strain>
    </source>
</reference>
<dbReference type="InterPro" id="IPR045570">
    <property type="entry name" value="Metalloprtase-TldD/E_cen_dom"/>
</dbReference>